<evidence type="ECO:0000313" key="3">
    <source>
        <dbReference type="Proteomes" id="UP001230188"/>
    </source>
</evidence>
<feature type="region of interest" description="Disordered" evidence="1">
    <location>
        <begin position="69"/>
        <end position="88"/>
    </location>
</feature>
<organism evidence="2 3">
    <name type="scientific">Chrysophaeum taylorii</name>
    <dbReference type="NCBI Taxonomy" id="2483200"/>
    <lineage>
        <taxon>Eukaryota</taxon>
        <taxon>Sar</taxon>
        <taxon>Stramenopiles</taxon>
        <taxon>Ochrophyta</taxon>
        <taxon>Pelagophyceae</taxon>
        <taxon>Pelagomonadales</taxon>
        <taxon>Pelagomonadaceae</taxon>
        <taxon>Chrysophaeum</taxon>
    </lineage>
</organism>
<sequence length="215" mass="24412">MNTLHTELLFCRTPRAKSAREASSRAKDAARAKREQKKFVVTFYNGRKLDVHDWEAHDARVQRELLQERAAAAAPDDESRKEGLASHPKPFRVAGVPVIKGSDLRQIAARDEVLYIQGLPSEEESAKPPDDLKKGRRIEKEWCSLPSRPQPRGDALVAAKEATEIRTERPREPKWVHSFRRGPDQFELRCQAATAEKEHEIRVATEAARVYEGLS</sequence>
<comment type="caution">
    <text evidence="2">The sequence shown here is derived from an EMBL/GenBank/DDBJ whole genome shotgun (WGS) entry which is preliminary data.</text>
</comment>
<keyword evidence="3" id="KW-1185">Reference proteome</keyword>
<feature type="compositionally biased region" description="Basic and acidic residues" evidence="1">
    <location>
        <begin position="18"/>
        <end position="33"/>
    </location>
</feature>
<reference evidence="2" key="1">
    <citation type="submission" date="2023-01" db="EMBL/GenBank/DDBJ databases">
        <title>Metagenome sequencing of chrysophaentin producing Chrysophaeum taylorii.</title>
        <authorList>
            <person name="Davison J."/>
            <person name="Bewley C."/>
        </authorList>
    </citation>
    <scope>NUCLEOTIDE SEQUENCE</scope>
    <source>
        <strain evidence="2">NIES-1699</strain>
    </source>
</reference>
<gene>
    <name evidence="2" type="ORF">CTAYLR_006879</name>
</gene>
<name>A0AAD7UGG8_9STRA</name>
<dbReference type="Proteomes" id="UP001230188">
    <property type="component" value="Unassembled WGS sequence"/>
</dbReference>
<dbReference type="EMBL" id="JAQMWT010000319">
    <property type="protein sequence ID" value="KAJ8604957.1"/>
    <property type="molecule type" value="Genomic_DNA"/>
</dbReference>
<dbReference type="AlphaFoldDB" id="A0AAD7UGG8"/>
<evidence type="ECO:0000256" key="1">
    <source>
        <dbReference type="SAM" id="MobiDB-lite"/>
    </source>
</evidence>
<accession>A0AAD7UGG8</accession>
<evidence type="ECO:0000313" key="2">
    <source>
        <dbReference type="EMBL" id="KAJ8604957.1"/>
    </source>
</evidence>
<protein>
    <submittedName>
        <fullName evidence="2">Uncharacterized protein</fullName>
    </submittedName>
</protein>
<proteinExistence type="predicted"/>
<feature type="region of interest" description="Disordered" evidence="1">
    <location>
        <begin position="15"/>
        <end position="35"/>
    </location>
</feature>